<evidence type="ECO:0000313" key="3">
    <source>
        <dbReference type="Proteomes" id="UP000646946"/>
    </source>
</evidence>
<dbReference type="Pfam" id="PF04307">
    <property type="entry name" value="YdjM"/>
    <property type="match status" value="1"/>
</dbReference>
<name>A0A832V2W0_9ARCH</name>
<keyword evidence="3" id="KW-1185">Reference proteome</keyword>
<evidence type="ECO:0000313" key="2">
    <source>
        <dbReference type="EMBL" id="HIK00988.1"/>
    </source>
</evidence>
<feature type="transmembrane region" description="Helical" evidence="1">
    <location>
        <begin position="50"/>
        <end position="69"/>
    </location>
</feature>
<comment type="caution">
    <text evidence="2">The sequence shown here is derived from an EMBL/GenBank/DDBJ whole genome shotgun (WGS) entry which is preliminary data.</text>
</comment>
<organism evidence="2 3">
    <name type="scientific">Candidatus Naiadarchaeum limnaeum</name>
    <dbReference type="NCBI Taxonomy" id="2756139"/>
    <lineage>
        <taxon>Archaea</taxon>
        <taxon>Candidatus Undinarchaeota</taxon>
        <taxon>Candidatus Undinarchaeia</taxon>
        <taxon>Candidatus Naiadarchaeales</taxon>
        <taxon>Candidatus Naiadarchaeaceae</taxon>
        <taxon>Candidatus Naiadarchaeum</taxon>
    </lineage>
</organism>
<accession>A0A832V2W0</accession>
<feature type="transmembrane region" description="Helical" evidence="1">
    <location>
        <begin position="81"/>
        <end position="99"/>
    </location>
</feature>
<keyword evidence="1" id="KW-0472">Membrane</keyword>
<keyword evidence="2" id="KW-0378">Hydrolase</keyword>
<dbReference type="GO" id="GO:0016787">
    <property type="term" value="F:hydrolase activity"/>
    <property type="evidence" value="ECO:0007669"/>
    <property type="project" value="UniProtKB-KW"/>
</dbReference>
<reference evidence="2 3" key="1">
    <citation type="journal article" name="Nat. Commun.">
        <title>Undinarchaeota illuminate DPANN phylogeny and the impact of gene transfer on archaeal evolution.</title>
        <authorList>
            <person name="Dombrowski N."/>
            <person name="Williams T.A."/>
            <person name="Sun J."/>
            <person name="Woodcroft B.J."/>
            <person name="Lee J.H."/>
            <person name="Minh B.Q."/>
            <person name="Rinke C."/>
            <person name="Spang A."/>
        </authorList>
    </citation>
    <scope>NUCLEOTIDE SEQUENCE [LARGE SCALE GENOMIC DNA]</scope>
    <source>
        <strain evidence="2">MAG_bin1129</strain>
    </source>
</reference>
<dbReference type="AlphaFoldDB" id="A0A832V2W0"/>
<feature type="transmembrane region" description="Helical" evidence="1">
    <location>
        <begin position="132"/>
        <end position="155"/>
    </location>
</feature>
<dbReference type="InterPro" id="IPR007404">
    <property type="entry name" value="YdjM-like"/>
</dbReference>
<keyword evidence="1" id="KW-1133">Transmembrane helix</keyword>
<gene>
    <name evidence="2" type="ORF">H1016_05650</name>
</gene>
<dbReference type="Proteomes" id="UP000646946">
    <property type="component" value="Unassembled WGS sequence"/>
</dbReference>
<proteinExistence type="predicted"/>
<dbReference type="EMBL" id="DVAB01000051">
    <property type="protein sequence ID" value="HIK00988.1"/>
    <property type="molecule type" value="Genomic_DNA"/>
</dbReference>
<protein>
    <submittedName>
        <fullName evidence="2">Metal-dependent hydrolase</fullName>
    </submittedName>
</protein>
<sequence>METIVHFVLPLIAALAARIHLKHGVEWAFILASASVLIDVDHFIGVPRGTLHNVFITVLIPLILIILAFKLEPRTRTKFKELAVANFLFLVAHPILDLFDNLGVQAFYPLSNQFYNFNDFAVRITISTGTKAYIAGPQAISIMIFFVVIALVFYLEEVVELMHKHHDNLRHALGLALKEEEKEIEKEL</sequence>
<evidence type="ECO:0000256" key="1">
    <source>
        <dbReference type="SAM" id="Phobius"/>
    </source>
</evidence>
<keyword evidence="1" id="KW-0812">Transmembrane</keyword>